<keyword evidence="3" id="KW-0805">Transcription regulation</keyword>
<dbReference type="CDD" id="cd00609">
    <property type="entry name" value="AAT_like"/>
    <property type="match status" value="1"/>
</dbReference>
<dbReference type="Gene3D" id="3.90.1150.10">
    <property type="entry name" value="Aspartate Aminotransferase, domain 1"/>
    <property type="match status" value="1"/>
</dbReference>
<dbReference type="InterPro" id="IPR051446">
    <property type="entry name" value="HTH_trans_reg/aminotransferase"/>
</dbReference>
<feature type="domain" description="HTH gntR-type" evidence="6">
    <location>
        <begin position="17"/>
        <end position="85"/>
    </location>
</feature>
<dbReference type="Pfam" id="PF00392">
    <property type="entry name" value="GntR"/>
    <property type="match status" value="1"/>
</dbReference>
<evidence type="ECO:0000256" key="5">
    <source>
        <dbReference type="ARBA" id="ARBA00023163"/>
    </source>
</evidence>
<comment type="caution">
    <text evidence="7">The sequence shown here is derived from an EMBL/GenBank/DDBJ whole genome shotgun (WGS) entry which is preliminary data.</text>
</comment>
<gene>
    <name evidence="7" type="ORF">E4K65_21255</name>
</gene>
<dbReference type="GO" id="GO:0003677">
    <property type="term" value="F:DNA binding"/>
    <property type="evidence" value="ECO:0007669"/>
    <property type="project" value="UniProtKB-KW"/>
</dbReference>
<dbReference type="InterPro" id="IPR015421">
    <property type="entry name" value="PyrdxlP-dep_Trfase_major"/>
</dbReference>
<dbReference type="CDD" id="cd07377">
    <property type="entry name" value="WHTH_GntR"/>
    <property type="match status" value="1"/>
</dbReference>
<dbReference type="GO" id="GO:0008483">
    <property type="term" value="F:transaminase activity"/>
    <property type="evidence" value="ECO:0007669"/>
    <property type="project" value="UniProtKB-KW"/>
</dbReference>
<evidence type="ECO:0000256" key="1">
    <source>
        <dbReference type="ARBA" id="ARBA00005384"/>
    </source>
</evidence>
<dbReference type="Gene3D" id="3.40.640.10">
    <property type="entry name" value="Type I PLP-dependent aspartate aminotransferase-like (Major domain)"/>
    <property type="match status" value="1"/>
</dbReference>
<keyword evidence="7" id="KW-0808">Transferase</keyword>
<evidence type="ECO:0000256" key="2">
    <source>
        <dbReference type="ARBA" id="ARBA00022898"/>
    </source>
</evidence>
<keyword evidence="7" id="KW-0032">Aminotransferase</keyword>
<evidence type="ECO:0000313" key="8">
    <source>
        <dbReference type="Proteomes" id="UP000297966"/>
    </source>
</evidence>
<dbReference type="InterPro" id="IPR015424">
    <property type="entry name" value="PyrdxlP-dep_Trfase"/>
</dbReference>
<dbReference type="EMBL" id="SPQT01000012">
    <property type="protein sequence ID" value="TFV46075.1"/>
    <property type="molecule type" value="Genomic_DNA"/>
</dbReference>
<dbReference type="Proteomes" id="UP000297966">
    <property type="component" value="Unassembled WGS sequence"/>
</dbReference>
<name>A0A4Y9LS30_9BRAD</name>
<evidence type="ECO:0000259" key="6">
    <source>
        <dbReference type="PROSITE" id="PS50949"/>
    </source>
</evidence>
<dbReference type="InterPro" id="IPR004839">
    <property type="entry name" value="Aminotransferase_I/II_large"/>
</dbReference>
<dbReference type="PANTHER" id="PTHR46577">
    <property type="entry name" value="HTH-TYPE TRANSCRIPTIONAL REGULATORY PROTEIN GABR"/>
    <property type="match status" value="1"/>
</dbReference>
<dbReference type="InterPro" id="IPR000524">
    <property type="entry name" value="Tscrpt_reg_HTH_GntR"/>
</dbReference>
<dbReference type="InterPro" id="IPR036388">
    <property type="entry name" value="WH-like_DNA-bd_sf"/>
</dbReference>
<comment type="similarity">
    <text evidence="1">In the C-terminal section; belongs to the class-I pyridoxal-phosphate-dependent aminotransferase family.</text>
</comment>
<evidence type="ECO:0000256" key="4">
    <source>
        <dbReference type="ARBA" id="ARBA00023125"/>
    </source>
</evidence>
<evidence type="ECO:0000256" key="3">
    <source>
        <dbReference type="ARBA" id="ARBA00023015"/>
    </source>
</evidence>
<dbReference type="OrthoDB" id="9794015at2"/>
<keyword evidence="8" id="KW-1185">Reference proteome</keyword>
<reference evidence="7 8" key="1">
    <citation type="submission" date="2019-03" db="EMBL/GenBank/DDBJ databases">
        <title>Bradyrhizobium diversity isolated from nodules of Chamaecrista fasciculata.</title>
        <authorList>
            <person name="Klepa M.S."/>
            <person name="Urquiaga M.O."/>
            <person name="Hungria M."/>
            <person name="Delamuta J.R."/>
        </authorList>
    </citation>
    <scope>NUCLEOTIDE SEQUENCE [LARGE SCALE GENOMIC DNA]</scope>
    <source>
        <strain evidence="7 8">CNPSo 3448</strain>
    </source>
</reference>
<organism evidence="7 8">
    <name type="scientific">Bradyrhizobium niftali</name>
    <dbReference type="NCBI Taxonomy" id="2560055"/>
    <lineage>
        <taxon>Bacteria</taxon>
        <taxon>Pseudomonadati</taxon>
        <taxon>Pseudomonadota</taxon>
        <taxon>Alphaproteobacteria</taxon>
        <taxon>Hyphomicrobiales</taxon>
        <taxon>Nitrobacteraceae</taxon>
        <taxon>Bradyrhizobium</taxon>
    </lineage>
</organism>
<dbReference type="Gene3D" id="1.10.10.10">
    <property type="entry name" value="Winged helix-like DNA-binding domain superfamily/Winged helix DNA-binding domain"/>
    <property type="match status" value="1"/>
</dbReference>
<dbReference type="InterPro" id="IPR036390">
    <property type="entry name" value="WH_DNA-bd_sf"/>
</dbReference>
<evidence type="ECO:0000313" key="7">
    <source>
        <dbReference type="EMBL" id="TFV46075.1"/>
    </source>
</evidence>
<protein>
    <submittedName>
        <fullName evidence="7">PLP-dependent aminotransferase family protein</fullName>
    </submittedName>
</protein>
<dbReference type="SMART" id="SM00345">
    <property type="entry name" value="HTH_GNTR"/>
    <property type="match status" value="1"/>
</dbReference>
<dbReference type="GO" id="GO:0030170">
    <property type="term" value="F:pyridoxal phosphate binding"/>
    <property type="evidence" value="ECO:0007669"/>
    <property type="project" value="InterPro"/>
</dbReference>
<dbReference type="PANTHER" id="PTHR46577:SF1">
    <property type="entry name" value="HTH-TYPE TRANSCRIPTIONAL REGULATORY PROTEIN GABR"/>
    <property type="match status" value="1"/>
</dbReference>
<sequence length="461" mass="49828">MGLHCMDWTPTISELSGPRYQRIVDAMEADIAAGRLVRGQQLPTQRALAKALDIDLTTVTRAYTEARRRGILEARVGQGSFVSETSARRAVDLPHPVAIDLSMNVPPHPLEAQLDERIIAGMEAIRAQSGLTAFLNYQPPGGSAHEREVAARWMRARVPHAHADRLVIFPGTQTILFNLLAHLARPGDVVLTEALTFPGIKAAAARLGIKLVGVAMDDGGILPDALAKACRVHRPKAVYLIPTLHNPTTATLSAERRGAIARIIRDADTTLIEDDAYGLLDRSAAPIANLIPERTYLATTLSKCIAPALRVAYLVAPGNAAQQEMRSYLQATVQMPAPLMVALVTHWLETGIADRIITAIRNEAVGRQQLAQRALKGFQFLAKPAAHHLWLRLPEGRPDVAAHLLRNGLAVVAGDAFTIDGTPPHAARVSLGAARNRAELTEALRILVGALHKPADIRQIV</sequence>
<dbReference type="SUPFAM" id="SSF46785">
    <property type="entry name" value="Winged helix' DNA-binding domain"/>
    <property type="match status" value="1"/>
</dbReference>
<proteinExistence type="inferred from homology"/>
<dbReference type="InterPro" id="IPR015422">
    <property type="entry name" value="PyrdxlP-dep_Trfase_small"/>
</dbReference>
<dbReference type="GO" id="GO:0003700">
    <property type="term" value="F:DNA-binding transcription factor activity"/>
    <property type="evidence" value="ECO:0007669"/>
    <property type="project" value="InterPro"/>
</dbReference>
<keyword evidence="2" id="KW-0663">Pyridoxal phosphate</keyword>
<dbReference type="PROSITE" id="PS50949">
    <property type="entry name" value="HTH_GNTR"/>
    <property type="match status" value="1"/>
</dbReference>
<dbReference type="Pfam" id="PF00155">
    <property type="entry name" value="Aminotran_1_2"/>
    <property type="match status" value="1"/>
</dbReference>
<keyword evidence="5" id="KW-0804">Transcription</keyword>
<keyword evidence="4" id="KW-0238">DNA-binding</keyword>
<dbReference type="AlphaFoldDB" id="A0A4Y9LS30"/>
<dbReference type="SUPFAM" id="SSF53383">
    <property type="entry name" value="PLP-dependent transferases"/>
    <property type="match status" value="1"/>
</dbReference>
<accession>A0A4Y9LS30</accession>